<dbReference type="AlphaFoldDB" id="A0AAE1F771"/>
<accession>A0AAE1F771</accession>
<name>A0AAE1F771_PETCI</name>
<sequence>MTEQHVINMAEPYIITRVIKALAAVHSSLGDRKPSQFLRHLLELTKPHITDKDSPWVRQIILQALPDISLPFLQFLPPETPLDTLAGTLDRVVSSLHQASAAVNVVSSTEFLSDQECPLAWANSARLDKISQTLDEICHQLKSQHLKTP</sequence>
<reference evidence="1" key="1">
    <citation type="submission" date="2023-10" db="EMBL/GenBank/DDBJ databases">
        <title>Genome assemblies of two species of porcelain crab, Petrolisthes cinctipes and Petrolisthes manimaculis (Anomura: Porcellanidae).</title>
        <authorList>
            <person name="Angst P."/>
        </authorList>
    </citation>
    <scope>NUCLEOTIDE SEQUENCE</scope>
    <source>
        <strain evidence="1">PB745_01</strain>
        <tissue evidence="1">Gill</tissue>
    </source>
</reference>
<protein>
    <submittedName>
        <fullName evidence="1">Uncharacterized protein</fullName>
    </submittedName>
</protein>
<proteinExistence type="predicted"/>
<comment type="caution">
    <text evidence="1">The sequence shown here is derived from an EMBL/GenBank/DDBJ whole genome shotgun (WGS) entry which is preliminary data.</text>
</comment>
<keyword evidence="2" id="KW-1185">Reference proteome</keyword>
<evidence type="ECO:0000313" key="2">
    <source>
        <dbReference type="Proteomes" id="UP001286313"/>
    </source>
</evidence>
<evidence type="ECO:0000313" key="1">
    <source>
        <dbReference type="EMBL" id="KAK3868814.1"/>
    </source>
</evidence>
<dbReference type="EMBL" id="JAWQEG010002943">
    <property type="protein sequence ID" value="KAK3868814.1"/>
    <property type="molecule type" value="Genomic_DNA"/>
</dbReference>
<organism evidence="1 2">
    <name type="scientific">Petrolisthes cinctipes</name>
    <name type="common">Flat porcelain crab</name>
    <dbReference type="NCBI Taxonomy" id="88211"/>
    <lineage>
        <taxon>Eukaryota</taxon>
        <taxon>Metazoa</taxon>
        <taxon>Ecdysozoa</taxon>
        <taxon>Arthropoda</taxon>
        <taxon>Crustacea</taxon>
        <taxon>Multicrustacea</taxon>
        <taxon>Malacostraca</taxon>
        <taxon>Eumalacostraca</taxon>
        <taxon>Eucarida</taxon>
        <taxon>Decapoda</taxon>
        <taxon>Pleocyemata</taxon>
        <taxon>Anomura</taxon>
        <taxon>Galatheoidea</taxon>
        <taxon>Porcellanidae</taxon>
        <taxon>Petrolisthes</taxon>
    </lineage>
</organism>
<dbReference type="Proteomes" id="UP001286313">
    <property type="component" value="Unassembled WGS sequence"/>
</dbReference>
<gene>
    <name evidence="1" type="ORF">Pcinc_025852</name>
</gene>